<dbReference type="SMART" id="SM00387">
    <property type="entry name" value="HATPase_c"/>
    <property type="match status" value="1"/>
</dbReference>
<comment type="caution">
    <text evidence="14">The sequence shown here is derived from an EMBL/GenBank/DDBJ whole genome shotgun (WGS) entry which is preliminary data.</text>
</comment>
<organism evidence="14 15">
    <name type="scientific">Streptomyces violaceusniger</name>
    <dbReference type="NCBI Taxonomy" id="68280"/>
    <lineage>
        <taxon>Bacteria</taxon>
        <taxon>Bacillati</taxon>
        <taxon>Actinomycetota</taxon>
        <taxon>Actinomycetes</taxon>
        <taxon>Kitasatosporales</taxon>
        <taxon>Streptomycetaceae</taxon>
        <taxon>Streptomyces</taxon>
        <taxon>Streptomyces violaceusniger group</taxon>
    </lineage>
</organism>
<keyword evidence="5" id="KW-0808">Transferase</keyword>
<evidence type="ECO:0000256" key="3">
    <source>
        <dbReference type="ARBA" id="ARBA00012438"/>
    </source>
</evidence>
<dbReference type="InterPro" id="IPR050428">
    <property type="entry name" value="TCS_sensor_his_kinase"/>
</dbReference>
<dbReference type="InterPro" id="IPR036890">
    <property type="entry name" value="HATPase_C_sf"/>
</dbReference>
<dbReference type="Pfam" id="PF02518">
    <property type="entry name" value="HATPase_c"/>
    <property type="match status" value="1"/>
</dbReference>
<dbReference type="GO" id="GO:0000155">
    <property type="term" value="F:phosphorelay sensor kinase activity"/>
    <property type="evidence" value="ECO:0007669"/>
    <property type="project" value="InterPro"/>
</dbReference>
<evidence type="ECO:0000256" key="4">
    <source>
        <dbReference type="ARBA" id="ARBA00022553"/>
    </source>
</evidence>
<dbReference type="PRINTS" id="PR00344">
    <property type="entry name" value="BCTRLSENSOR"/>
</dbReference>
<dbReference type="AlphaFoldDB" id="A0A0X3VMY7"/>
<keyword evidence="9" id="KW-0902">Two-component regulatory system</keyword>
<evidence type="ECO:0000256" key="11">
    <source>
        <dbReference type="SAM" id="Phobius"/>
    </source>
</evidence>
<comment type="catalytic activity">
    <reaction evidence="1">
        <text>ATP + protein L-histidine = ADP + protein N-phospho-L-histidine.</text>
        <dbReference type="EC" id="2.7.13.3"/>
    </reaction>
</comment>
<evidence type="ECO:0000256" key="6">
    <source>
        <dbReference type="ARBA" id="ARBA00022692"/>
    </source>
</evidence>
<evidence type="ECO:0000259" key="12">
    <source>
        <dbReference type="PROSITE" id="PS50109"/>
    </source>
</evidence>
<dbReference type="InterPro" id="IPR003660">
    <property type="entry name" value="HAMP_dom"/>
</dbReference>
<dbReference type="Proteomes" id="UP000053413">
    <property type="component" value="Unassembled WGS sequence"/>
</dbReference>
<keyword evidence="4" id="KW-0597">Phosphoprotein</keyword>
<evidence type="ECO:0000256" key="7">
    <source>
        <dbReference type="ARBA" id="ARBA00022777"/>
    </source>
</evidence>
<keyword evidence="10 11" id="KW-0472">Membrane</keyword>
<evidence type="ECO:0000313" key="14">
    <source>
        <dbReference type="EMBL" id="KUL45737.1"/>
    </source>
</evidence>
<dbReference type="Pfam" id="PF00672">
    <property type="entry name" value="HAMP"/>
    <property type="match status" value="1"/>
</dbReference>
<comment type="subcellular location">
    <subcellularLocation>
        <location evidence="2">Cell membrane</location>
    </subcellularLocation>
</comment>
<keyword evidence="8 11" id="KW-1133">Transmembrane helix</keyword>
<dbReference type="SUPFAM" id="SSF55874">
    <property type="entry name" value="ATPase domain of HSP90 chaperone/DNA topoisomerase II/histidine kinase"/>
    <property type="match status" value="1"/>
</dbReference>
<dbReference type="PANTHER" id="PTHR45436">
    <property type="entry name" value="SENSOR HISTIDINE KINASE YKOH"/>
    <property type="match status" value="1"/>
</dbReference>
<dbReference type="CDD" id="cd06225">
    <property type="entry name" value="HAMP"/>
    <property type="match status" value="1"/>
</dbReference>
<evidence type="ECO:0000256" key="8">
    <source>
        <dbReference type="ARBA" id="ARBA00022989"/>
    </source>
</evidence>
<reference evidence="15" key="1">
    <citation type="submission" date="2015-10" db="EMBL/GenBank/DDBJ databases">
        <authorList>
            <person name="Ju K.-S."/>
            <person name="Doroghazi J.R."/>
            <person name="Metcalf W.W."/>
        </authorList>
    </citation>
    <scope>NUCLEOTIDE SEQUENCE [LARGE SCALE GENOMIC DNA]</scope>
    <source>
        <strain evidence="15">NRRL F-8817</strain>
    </source>
</reference>
<feature type="transmembrane region" description="Helical" evidence="11">
    <location>
        <begin position="72"/>
        <end position="95"/>
    </location>
</feature>
<dbReference type="Gene3D" id="1.10.287.130">
    <property type="match status" value="1"/>
</dbReference>
<proteinExistence type="predicted"/>
<dbReference type="EC" id="2.7.13.3" evidence="3"/>
<evidence type="ECO:0000313" key="15">
    <source>
        <dbReference type="Proteomes" id="UP000053413"/>
    </source>
</evidence>
<dbReference type="PROSITE" id="PS50109">
    <property type="entry name" value="HIS_KIN"/>
    <property type="match status" value="1"/>
</dbReference>
<gene>
    <name evidence="14" type="ORF">ADL28_36655</name>
</gene>
<keyword evidence="7" id="KW-0418">Kinase</keyword>
<dbReference type="SUPFAM" id="SSF47384">
    <property type="entry name" value="Homodimeric domain of signal transducing histidine kinase"/>
    <property type="match status" value="1"/>
</dbReference>
<evidence type="ECO:0000256" key="10">
    <source>
        <dbReference type="ARBA" id="ARBA00023136"/>
    </source>
</evidence>
<evidence type="ECO:0000256" key="2">
    <source>
        <dbReference type="ARBA" id="ARBA00004236"/>
    </source>
</evidence>
<dbReference type="Gene3D" id="3.30.565.10">
    <property type="entry name" value="Histidine kinase-like ATPase, C-terminal domain"/>
    <property type="match status" value="1"/>
</dbReference>
<evidence type="ECO:0000256" key="9">
    <source>
        <dbReference type="ARBA" id="ARBA00023012"/>
    </source>
</evidence>
<dbReference type="Gene3D" id="6.10.340.10">
    <property type="match status" value="1"/>
</dbReference>
<accession>A0A0X3VMY7</accession>
<dbReference type="PROSITE" id="PS50885">
    <property type="entry name" value="HAMP"/>
    <property type="match status" value="1"/>
</dbReference>
<dbReference type="CDD" id="cd00082">
    <property type="entry name" value="HisKA"/>
    <property type="match status" value="1"/>
</dbReference>
<dbReference type="InterPro" id="IPR003594">
    <property type="entry name" value="HATPase_dom"/>
</dbReference>
<evidence type="ECO:0000256" key="1">
    <source>
        <dbReference type="ARBA" id="ARBA00000085"/>
    </source>
</evidence>
<dbReference type="GO" id="GO:0005886">
    <property type="term" value="C:plasma membrane"/>
    <property type="evidence" value="ECO:0007669"/>
    <property type="project" value="UniProtKB-SubCell"/>
</dbReference>
<sequence length="386" mass="42788">MYRFCRWDSMPSAWKELLTGPKGGALSLWPFSSASAYRFVVPDTSEILGRAPDWVLLAENPLLREQTQLRTVVWSLVGAVAFVTALASASAWYAAGRVLRPMEAIRDEFAQLSTHHLDRRVPLPRTDNEISRLGRTLNTTLDRLHAALEQQQRFVADASHELRTPLAALRIELELALTRPATTDWPRTVRDALGDTLRLQRLAADLLLLARLDAEARNHDPHFATREHVDLNDLVRDEVARRHPPPHVALTLHLGNAPAHEPVLVHGHRSLLARVLGNLLDNAERHATSTVTVRLTHRLDQHQAVLEVFDDGPGIPPQHRTRVFERFTRLDDARTKDSGGGAGLGLALAHHITTLHHGTLRITDSPHGAHLTACLPTAADSQAISG</sequence>
<dbReference type="Pfam" id="PF00512">
    <property type="entry name" value="HisKA"/>
    <property type="match status" value="1"/>
</dbReference>
<dbReference type="InterPro" id="IPR004358">
    <property type="entry name" value="Sig_transdc_His_kin-like_C"/>
</dbReference>
<dbReference type="InterPro" id="IPR005467">
    <property type="entry name" value="His_kinase_dom"/>
</dbReference>
<dbReference type="InterPro" id="IPR003661">
    <property type="entry name" value="HisK_dim/P_dom"/>
</dbReference>
<feature type="domain" description="Histidine kinase" evidence="12">
    <location>
        <begin position="157"/>
        <end position="379"/>
    </location>
</feature>
<keyword evidence="6 11" id="KW-0812">Transmembrane</keyword>
<dbReference type="EMBL" id="LLZJ01000399">
    <property type="protein sequence ID" value="KUL45737.1"/>
    <property type="molecule type" value="Genomic_DNA"/>
</dbReference>
<evidence type="ECO:0000259" key="13">
    <source>
        <dbReference type="PROSITE" id="PS50885"/>
    </source>
</evidence>
<feature type="domain" description="HAMP" evidence="13">
    <location>
        <begin position="96"/>
        <end position="149"/>
    </location>
</feature>
<dbReference type="SMART" id="SM00304">
    <property type="entry name" value="HAMP"/>
    <property type="match status" value="1"/>
</dbReference>
<dbReference type="SUPFAM" id="SSF158472">
    <property type="entry name" value="HAMP domain-like"/>
    <property type="match status" value="1"/>
</dbReference>
<dbReference type="InterPro" id="IPR036097">
    <property type="entry name" value="HisK_dim/P_sf"/>
</dbReference>
<dbReference type="SMART" id="SM00388">
    <property type="entry name" value="HisKA"/>
    <property type="match status" value="1"/>
</dbReference>
<protein>
    <recommendedName>
        <fullName evidence="3">histidine kinase</fullName>
        <ecNumber evidence="3">2.7.13.3</ecNumber>
    </recommendedName>
</protein>
<evidence type="ECO:0000256" key="5">
    <source>
        <dbReference type="ARBA" id="ARBA00022679"/>
    </source>
</evidence>
<name>A0A0X3VMY7_STRVO</name>
<dbReference type="PANTHER" id="PTHR45436:SF5">
    <property type="entry name" value="SENSOR HISTIDINE KINASE TRCS"/>
    <property type="match status" value="1"/>
</dbReference>